<dbReference type="PROSITE" id="PS50004">
    <property type="entry name" value="C2"/>
    <property type="match status" value="1"/>
</dbReference>
<evidence type="ECO:0000313" key="4">
    <source>
        <dbReference type="Proteomes" id="UP000326396"/>
    </source>
</evidence>
<dbReference type="SMART" id="SM00239">
    <property type="entry name" value="C2"/>
    <property type="match status" value="1"/>
</dbReference>
<dbReference type="AlphaFoldDB" id="A0A5N6LL06"/>
<accession>A0A5N6LL06</accession>
<sequence length="310" mass="34129">MGKFWLEIRLISARGLTRTSSLWKLQWFAVGWIDPNNKYCTKVEASGNANPVWNTEFSALVDDLDSRFDDLILSVEVYSRDPVFLKERLQGTARVGLKEFLDKHKNNSVGLKNVEEVGSFHLWKKNSNKPQGFVDVSIRTSQEMNEDSSYEGNDVGIKLRIRDHGVNLPPRYERSEGHLQANYHNLLPPGPSYHQPQAAPPPNYALTGGSNHQQSHNHLGPSYHQLPATQQPPQPYHFGFVPSSSTDNLPPSYINMPPRSGARPGPGAGQGFAMGLGAGAFAAGAAIFGDDFMSGFDLPTGVTISTDPPF</sequence>
<reference evidence="3 4" key="1">
    <citation type="submission" date="2019-05" db="EMBL/GenBank/DDBJ databases">
        <title>Mikania micrantha, genome provides insights into the molecular mechanism of rapid growth.</title>
        <authorList>
            <person name="Liu B."/>
        </authorList>
    </citation>
    <scope>NUCLEOTIDE SEQUENCE [LARGE SCALE GENOMIC DNA]</scope>
    <source>
        <strain evidence="3">NLD-2019</strain>
        <tissue evidence="3">Leaf</tissue>
    </source>
</reference>
<dbReference type="Gene3D" id="2.60.40.150">
    <property type="entry name" value="C2 domain"/>
    <property type="match status" value="1"/>
</dbReference>
<comment type="caution">
    <text evidence="3">The sequence shown here is derived from an EMBL/GenBank/DDBJ whole genome shotgun (WGS) entry which is preliminary data.</text>
</comment>
<keyword evidence="4" id="KW-1185">Reference proteome</keyword>
<name>A0A5N6LL06_9ASTR</name>
<dbReference type="InterPro" id="IPR000008">
    <property type="entry name" value="C2_dom"/>
</dbReference>
<dbReference type="Pfam" id="PF00168">
    <property type="entry name" value="C2"/>
    <property type="match status" value="1"/>
</dbReference>
<feature type="domain" description="C2" evidence="2">
    <location>
        <begin position="1"/>
        <end position="110"/>
    </location>
</feature>
<dbReference type="EMBL" id="SZYD01000019">
    <property type="protein sequence ID" value="KAD2392866.1"/>
    <property type="molecule type" value="Genomic_DNA"/>
</dbReference>
<dbReference type="Proteomes" id="UP000326396">
    <property type="component" value="Linkage Group LG9"/>
</dbReference>
<dbReference type="InterPro" id="IPR035892">
    <property type="entry name" value="C2_domain_sf"/>
</dbReference>
<evidence type="ECO:0000313" key="3">
    <source>
        <dbReference type="EMBL" id="KAD2392866.1"/>
    </source>
</evidence>
<proteinExistence type="predicted"/>
<dbReference type="CDD" id="cd04051">
    <property type="entry name" value="C2_SRC2_like"/>
    <property type="match status" value="1"/>
</dbReference>
<dbReference type="InterPro" id="IPR044750">
    <property type="entry name" value="C2_SRC2/BAP"/>
</dbReference>
<feature type="compositionally biased region" description="Polar residues" evidence="1">
    <location>
        <begin position="208"/>
        <end position="217"/>
    </location>
</feature>
<feature type="region of interest" description="Disordered" evidence="1">
    <location>
        <begin position="187"/>
        <end position="218"/>
    </location>
</feature>
<dbReference type="OrthoDB" id="1910234at2759"/>
<dbReference type="PANTHER" id="PTHR32246:SF15">
    <property type="entry name" value="CALCIUM-DEPENDENT LIPID-BINDING (CALB DOMAIN) FAMILY PROTEIN"/>
    <property type="match status" value="1"/>
</dbReference>
<dbReference type="SUPFAM" id="SSF49562">
    <property type="entry name" value="C2 domain (Calcium/lipid-binding domain, CaLB)"/>
    <property type="match status" value="1"/>
</dbReference>
<organism evidence="3 4">
    <name type="scientific">Mikania micrantha</name>
    <name type="common">bitter vine</name>
    <dbReference type="NCBI Taxonomy" id="192012"/>
    <lineage>
        <taxon>Eukaryota</taxon>
        <taxon>Viridiplantae</taxon>
        <taxon>Streptophyta</taxon>
        <taxon>Embryophyta</taxon>
        <taxon>Tracheophyta</taxon>
        <taxon>Spermatophyta</taxon>
        <taxon>Magnoliopsida</taxon>
        <taxon>eudicotyledons</taxon>
        <taxon>Gunneridae</taxon>
        <taxon>Pentapetalae</taxon>
        <taxon>asterids</taxon>
        <taxon>campanulids</taxon>
        <taxon>Asterales</taxon>
        <taxon>Asteraceae</taxon>
        <taxon>Asteroideae</taxon>
        <taxon>Heliantheae alliance</taxon>
        <taxon>Eupatorieae</taxon>
        <taxon>Mikania</taxon>
    </lineage>
</organism>
<dbReference type="GO" id="GO:0006952">
    <property type="term" value="P:defense response"/>
    <property type="evidence" value="ECO:0007669"/>
    <property type="project" value="InterPro"/>
</dbReference>
<protein>
    <recommendedName>
        <fullName evidence="2">C2 domain-containing protein</fullName>
    </recommendedName>
</protein>
<dbReference type="PANTHER" id="PTHR32246">
    <property type="entry name" value="INGRESSION PROTEIN FIC1"/>
    <property type="match status" value="1"/>
</dbReference>
<gene>
    <name evidence="3" type="ORF">E3N88_39843</name>
</gene>
<evidence type="ECO:0000256" key="1">
    <source>
        <dbReference type="SAM" id="MobiDB-lite"/>
    </source>
</evidence>
<evidence type="ECO:0000259" key="2">
    <source>
        <dbReference type="PROSITE" id="PS50004"/>
    </source>
</evidence>